<evidence type="ECO:0008006" key="3">
    <source>
        <dbReference type="Google" id="ProtNLM"/>
    </source>
</evidence>
<gene>
    <name evidence="1" type="ORF">CFBP3846_03271</name>
</gene>
<evidence type="ECO:0000313" key="1">
    <source>
        <dbReference type="EMBL" id="SOS27684.1"/>
    </source>
</evidence>
<protein>
    <recommendedName>
        <fullName evidence="3">Ig-like domain-containing protein</fullName>
    </recommendedName>
</protein>
<dbReference type="EMBL" id="LT963402">
    <property type="protein sequence ID" value="SOS27684.1"/>
    <property type="molecule type" value="Genomic_DNA"/>
</dbReference>
<reference evidence="1 2" key="1">
    <citation type="submission" date="2017-11" db="EMBL/GenBank/DDBJ databases">
        <authorList>
            <person name="Blom J."/>
        </authorList>
    </citation>
    <scope>NUCLEOTIDE SEQUENCE [LARGE SCALE GENOMIC DNA]</scope>
    <source>
        <strain evidence="1 2">CFBP3846</strain>
    </source>
</reference>
<accession>A0ABY1U8M0</accession>
<dbReference type="Proteomes" id="UP000239665">
    <property type="component" value="Chromosome 1"/>
</dbReference>
<dbReference type="RefSeq" id="WP_060414486.1">
    <property type="nucleotide sequence ID" value="NZ_LIIJ01000320.1"/>
</dbReference>
<name>A0ABY1U8M0_PSESX</name>
<evidence type="ECO:0000313" key="2">
    <source>
        <dbReference type="Proteomes" id="UP000239665"/>
    </source>
</evidence>
<sequence length="1307" mass="142907">MDSSLPALQLKESHALALDTMDIPVSSRYTLAVAPSARTMPGDKVHVTWQGFFPDGSKDEPFVGEHEVMTRDQVLSWDLDATFVLFVDGGTAQMSYRVEYSDAQGGSVDSDIQTIDINPPSAARLTALSIENHTGGPIDPEDYPRGLELNVKIYADIQVGDCVLCYINGGVGQPQVIDYLLVDQSIIDNGTLQFTVEQPWLENNKNETAVFEYQYARYGKAESSYALSIEIREAFHPLAPIIDGAFPETSEAAVRSQKKAPSQGYIDALSLRAGASVRIPSGVELMDGDTVEVQWQGFGTSGEYTASVSDPEDERLFLIPASAVPANMGKLVNVLYRINRPGKILITSEVFILRITSLPTHSYPTVQCSCTDIGRLLLNCVPEFGAVVTQRKWIFMAPGQRLTIEASSWTNEQLLSDFPITQTHIDQGQVTATLSKSFLTQLGVGAQLMLKVSVSFDEGNSLAEFPALSLVLAIKQPDDHDLESYVCIQTPSDASLHYVDYATAGMSRNQLIEWMRVKPRTMGWGAILAFNRKDTNTVLLQEYINRFSTGHYLDPVTAYIPSNDVTGQYISDYVMDYPRLSFENANVEADQADAKLTMKVVGGTQVAFTNVAGGKEATWIGIIDPLSGPQLTLDLELVDVPASVNKAGQVVLDLSNSSHFSLSHSEFLHEQLLGGSFFQELFSKLPPEERVMVISEIIRNPDDVIRPSRIKLRTQAAPGSKLRHADNYGEGAVLVMVAMEGENNGGNPDTSFPYLLPNDEDYSAMLLMSNKLVLKATIGEAMVALRFIEKNDWSFMPVSTELFTTIYPRNSHFSQNGDYFSWSGYNCSLIVSYDNVVGGTPTGSRVVGSVKDDRVALGFHFSAEKALDTAYSAPSWPAEKHAYYDVDFNISIACGYTLDPVTRYIKPNARMITDSSLAFSVHQPPPLNDPVAQQVFQFRRDSFTQYVLPGFTHTLNVILDRLPDINVFALQSILFKSSDSIVFDNVALPGDMAIFGHLGPSVTRFSINPLEPVVGLGESLQFTTEPAVAGVKWTADEITTDRKGQKASVTADGSVDNSAAGTIGLTGLYKAPNDILGKPFMRVKVTATLGNYTSSALVSVVISDITVNPLIQTCMPGATRTLSAGTLGSDRVKWSLRTPANGGKLANAEGIENVYTAPPAQPGIQYFVEEIVVENIRSARTRSTYVLVLNTAMSLSVTRDESYTSSTKARLVAKFGAQEQPAAQFEVLLGSGSINQNIYTTSVSKPYGFALIRATLEPLPSFVLEGYILLPLPLFDYPQASTLSTPERKPAYRAHLNKHVEHKEDLS</sequence>
<keyword evidence="2" id="KW-1185">Reference proteome</keyword>
<proteinExistence type="predicted"/>
<organism evidence="1 2">
    <name type="scientific">Pseudomonas syringae pv. avii</name>
    <dbReference type="NCBI Taxonomy" id="663959"/>
    <lineage>
        <taxon>Bacteria</taxon>
        <taxon>Pseudomonadati</taxon>
        <taxon>Pseudomonadota</taxon>
        <taxon>Gammaproteobacteria</taxon>
        <taxon>Pseudomonadales</taxon>
        <taxon>Pseudomonadaceae</taxon>
        <taxon>Pseudomonas</taxon>
        <taxon>Pseudomonas syringae</taxon>
    </lineage>
</organism>